<dbReference type="InterPro" id="IPR029151">
    <property type="entry name" value="Sensor-like_sf"/>
</dbReference>
<keyword evidence="4" id="KW-0812">Transmembrane</keyword>
<feature type="transmembrane region" description="Helical" evidence="4">
    <location>
        <begin position="359"/>
        <end position="381"/>
    </location>
</feature>
<dbReference type="PANTHER" id="PTHR32089:SF120">
    <property type="entry name" value="METHYL-ACCEPTING CHEMOTAXIS PROTEIN TLPQ"/>
    <property type="match status" value="1"/>
</dbReference>
<evidence type="ECO:0000256" key="4">
    <source>
        <dbReference type="SAM" id="Phobius"/>
    </source>
</evidence>
<dbReference type="Pfam" id="PF00015">
    <property type="entry name" value="MCPsignal"/>
    <property type="match status" value="1"/>
</dbReference>
<organism evidence="6 7">
    <name type="scientific">Occallatibacter riparius</name>
    <dbReference type="NCBI Taxonomy" id="1002689"/>
    <lineage>
        <taxon>Bacteria</taxon>
        <taxon>Pseudomonadati</taxon>
        <taxon>Acidobacteriota</taxon>
        <taxon>Terriglobia</taxon>
        <taxon>Terriglobales</taxon>
        <taxon>Acidobacteriaceae</taxon>
        <taxon>Occallatibacter</taxon>
    </lineage>
</organism>
<protein>
    <submittedName>
        <fullName evidence="6">Cache 3/Cache 2 fusion domain-containing protein</fullName>
    </submittedName>
</protein>
<keyword evidence="1 3" id="KW-0807">Transducer</keyword>
<dbReference type="GO" id="GO:0016020">
    <property type="term" value="C:membrane"/>
    <property type="evidence" value="ECO:0007669"/>
    <property type="project" value="InterPro"/>
</dbReference>
<keyword evidence="4" id="KW-0472">Membrane</keyword>
<gene>
    <name evidence="6" type="ORF">MOP44_22990</name>
</gene>
<evidence type="ECO:0000259" key="5">
    <source>
        <dbReference type="PROSITE" id="PS50111"/>
    </source>
</evidence>
<dbReference type="SUPFAM" id="SSF58104">
    <property type="entry name" value="Methyl-accepting chemotaxis protein (MCP) signaling domain"/>
    <property type="match status" value="1"/>
</dbReference>
<dbReference type="KEGG" id="orp:MOP44_22990"/>
<feature type="transmembrane region" description="Helical" evidence="4">
    <location>
        <begin position="12"/>
        <end position="33"/>
    </location>
</feature>
<dbReference type="GO" id="GO:0007165">
    <property type="term" value="P:signal transduction"/>
    <property type="evidence" value="ECO:0007669"/>
    <property type="project" value="UniProtKB-KW"/>
</dbReference>
<dbReference type="Proteomes" id="UP001059380">
    <property type="component" value="Chromosome"/>
</dbReference>
<accession>A0A9J7BKL8</accession>
<comment type="similarity">
    <text evidence="2">Belongs to the methyl-accepting chemotaxis (MCP) protein family.</text>
</comment>
<dbReference type="InterPro" id="IPR004089">
    <property type="entry name" value="MCPsignal_dom"/>
</dbReference>
<dbReference type="AlphaFoldDB" id="A0A9J7BKL8"/>
<name>A0A9J7BKL8_9BACT</name>
<dbReference type="RefSeq" id="WP_260792755.1">
    <property type="nucleotide sequence ID" value="NZ_CP093313.1"/>
</dbReference>
<evidence type="ECO:0000256" key="1">
    <source>
        <dbReference type="ARBA" id="ARBA00023224"/>
    </source>
</evidence>
<dbReference type="Gene3D" id="1.10.287.950">
    <property type="entry name" value="Methyl-accepting chemotaxis protein"/>
    <property type="match status" value="1"/>
</dbReference>
<dbReference type="EMBL" id="CP093313">
    <property type="protein sequence ID" value="UWZ83420.1"/>
    <property type="molecule type" value="Genomic_DNA"/>
</dbReference>
<dbReference type="SUPFAM" id="SSF103190">
    <property type="entry name" value="Sensory domain-like"/>
    <property type="match status" value="1"/>
</dbReference>
<evidence type="ECO:0000256" key="3">
    <source>
        <dbReference type="PROSITE-ProRule" id="PRU00284"/>
    </source>
</evidence>
<evidence type="ECO:0000313" key="6">
    <source>
        <dbReference type="EMBL" id="UWZ83420.1"/>
    </source>
</evidence>
<evidence type="ECO:0000256" key="2">
    <source>
        <dbReference type="ARBA" id="ARBA00029447"/>
    </source>
</evidence>
<feature type="domain" description="Methyl-accepting transducer" evidence="5">
    <location>
        <begin position="392"/>
        <end position="628"/>
    </location>
</feature>
<sequence>MRRQNLSLRQQITYLGTFSAMLATVVVAILVVVNENRASKAVSDEVIGIMQDRLARSAEKTYSICKLSQDLVQNAVDTSLKLGDAALKQAGGVQTGSGTVTWDAVNQFTHEKKTIAAPQWSLKGTPLRPDVSFSHSIPVIDEITKQTGETVTLFQRVNAAGDMLRVATTVATANGERAIGTFMPAIEQSGTPNDVVRTVLSGQTYRGRAFVVNAWYISAYEPLRDAAGNIIGMFYVGVKQEGVTALREAIAGQAHSGDRSSVAVYYGKASRNFSDMVVIPPTGIGSLTESKWLKQVLDKAPLLAEGTSGQLVVNGTTSESQAIIRYSYFKPWDWVIVAIGDSKDYTGAADLVREQFTRLLFQSTLGGLIALLIGGVFAYFISKRITNPVADLSINLTSSATQISSSAVHQQSNVTSLMASSNQIASAAKEISATSQELLRTMVDIAEAAERTAGLAHDGRQGLKGMETSMQTLSTASDSISGRLATIRAKAVRINSVVTAITKVADQTNLLSLNASIEAEKAGEAGAGFAVVAREIRRLADQSAIATLDIEQIVEEMQEAVGSGVAEMRQFSEAVQGGIGAAETIQGQFGEIIERVESIAPRYETVQQGMQNQSVGAKQISDAMWQLTETARQTSDSVNDLNEVSRQLHEAVRILKEHIFKVAAVEAH</sequence>
<evidence type="ECO:0000313" key="7">
    <source>
        <dbReference type="Proteomes" id="UP001059380"/>
    </source>
</evidence>
<reference evidence="6" key="1">
    <citation type="submission" date="2021-04" db="EMBL/GenBank/DDBJ databases">
        <title>Phylogenetic analysis of Acidobacteriaceae.</title>
        <authorList>
            <person name="Qiu L."/>
            <person name="Zhang Q."/>
        </authorList>
    </citation>
    <scope>NUCLEOTIDE SEQUENCE</scope>
    <source>
        <strain evidence="6">DSM 25168</strain>
    </source>
</reference>
<keyword evidence="4" id="KW-1133">Transmembrane helix</keyword>
<keyword evidence="7" id="KW-1185">Reference proteome</keyword>
<dbReference type="PROSITE" id="PS50111">
    <property type="entry name" value="CHEMOTAXIS_TRANSDUC_2"/>
    <property type="match status" value="1"/>
</dbReference>
<dbReference type="PANTHER" id="PTHR32089">
    <property type="entry name" value="METHYL-ACCEPTING CHEMOTAXIS PROTEIN MCPB"/>
    <property type="match status" value="1"/>
</dbReference>
<dbReference type="SMART" id="SM00283">
    <property type="entry name" value="MA"/>
    <property type="match status" value="1"/>
</dbReference>
<dbReference type="Pfam" id="PF17201">
    <property type="entry name" value="Cache_3-Cache_2"/>
    <property type="match status" value="1"/>
</dbReference>
<dbReference type="InterPro" id="IPR033462">
    <property type="entry name" value="Cache_3-Cache_2"/>
</dbReference>
<proteinExistence type="inferred from homology"/>